<reference evidence="3" key="1">
    <citation type="submission" date="2021-04" db="EMBL/GenBank/DDBJ databases">
        <title>A novel Synergistetes isolate from a pyrite-forming mixed culture.</title>
        <authorList>
            <person name="Bunk B."/>
            <person name="Sproer C."/>
            <person name="Spring S."/>
            <person name="Pester M."/>
        </authorList>
    </citation>
    <scope>NUCLEOTIDE SEQUENCE [LARGE SCALE GENOMIC DNA]</scope>
    <source>
        <strain evidence="3">J.5.4.2-T.3.5.2</strain>
    </source>
</reference>
<proteinExistence type="predicted"/>
<accession>A0A9Q7AQK9</accession>
<evidence type="ECO:0000313" key="2">
    <source>
        <dbReference type="EMBL" id="QTX33577.1"/>
    </source>
</evidence>
<keyword evidence="1" id="KW-0812">Transmembrane</keyword>
<organism evidence="2 3">
    <name type="scientific">Aminithiophilus ramosus</name>
    <dbReference type="NCBI Taxonomy" id="3029084"/>
    <lineage>
        <taxon>Bacteria</taxon>
        <taxon>Thermotogati</taxon>
        <taxon>Synergistota</taxon>
        <taxon>Synergistia</taxon>
        <taxon>Synergistales</taxon>
        <taxon>Aminithiophilaceae</taxon>
        <taxon>Aminithiophilus</taxon>
    </lineage>
</organism>
<gene>
    <name evidence="2" type="ORF">KAR29_06920</name>
</gene>
<dbReference type="RefSeq" id="WP_274374861.1">
    <property type="nucleotide sequence ID" value="NZ_CP072943.1"/>
</dbReference>
<dbReference type="InterPro" id="IPR021320">
    <property type="entry name" value="DUF2905"/>
</dbReference>
<dbReference type="PANTHER" id="PTHR36443">
    <property type="entry name" value="BSR5223 PROTEIN"/>
    <property type="match status" value="1"/>
</dbReference>
<dbReference type="AlphaFoldDB" id="A0A9Q7AQK9"/>
<name>A0A9Q7AQK9_9BACT</name>
<evidence type="ECO:0000313" key="3">
    <source>
        <dbReference type="Proteomes" id="UP000671879"/>
    </source>
</evidence>
<protein>
    <submittedName>
        <fullName evidence="2">DUF2905 domain-containing protein</fullName>
    </submittedName>
</protein>
<dbReference type="KEGG" id="aram:KAR29_06920"/>
<dbReference type="EMBL" id="CP072943">
    <property type="protein sequence ID" value="QTX33577.1"/>
    <property type="molecule type" value="Genomic_DNA"/>
</dbReference>
<dbReference type="PANTHER" id="PTHR36443:SF1">
    <property type="entry name" value="BSR5223 PROTEIN"/>
    <property type="match status" value="1"/>
</dbReference>
<feature type="transmembrane region" description="Helical" evidence="1">
    <location>
        <begin position="49"/>
        <end position="69"/>
    </location>
</feature>
<keyword evidence="3" id="KW-1185">Reference proteome</keyword>
<dbReference type="Proteomes" id="UP000671879">
    <property type="component" value="Chromosome"/>
</dbReference>
<keyword evidence="1" id="KW-0472">Membrane</keyword>
<evidence type="ECO:0000256" key="1">
    <source>
        <dbReference type="SAM" id="Phobius"/>
    </source>
</evidence>
<keyword evidence="1" id="KW-1133">Transmembrane helix</keyword>
<sequence>MSALGRLVMGLGLALLVCGACLVAASRLSLPLGHLPGDWVFRRGNFRFFFPLTSMILVSLVLSLAAHIIGRWLR</sequence>
<dbReference type="Pfam" id="PF11146">
    <property type="entry name" value="DUF2905"/>
    <property type="match status" value="1"/>
</dbReference>